<dbReference type="AlphaFoldDB" id="A0AAN6P3R9"/>
<gene>
    <name evidence="2" type="ORF">QBC32DRAFT_9856</name>
</gene>
<evidence type="ECO:0000256" key="1">
    <source>
        <dbReference type="SAM" id="MobiDB-lite"/>
    </source>
</evidence>
<proteinExistence type="predicted"/>
<accession>A0AAN6P3R9</accession>
<protein>
    <submittedName>
        <fullName evidence="2">Uncharacterized protein</fullName>
    </submittedName>
</protein>
<sequence length="171" mass="18352">MNGERFGGVADGSQEQLRTSPPQGHDSIDGDVLHPGNKKLAGDGVHSEGCIVSIPPQVFIDAVDGPIESGEWDATYTTAYTTLTTHSSSPPNRGRLPVLLVKRGKSSVSGVSMGPIDRLARTAILADRGCKEMLEATRENAGRVSRNSRHFGRGILTMRRGNIGSLNYRRV</sequence>
<reference evidence="2" key="1">
    <citation type="journal article" date="2023" name="Mol. Phylogenet. Evol.">
        <title>Genome-scale phylogeny and comparative genomics of the fungal order Sordariales.</title>
        <authorList>
            <person name="Hensen N."/>
            <person name="Bonometti L."/>
            <person name="Westerberg I."/>
            <person name="Brannstrom I.O."/>
            <person name="Guillou S."/>
            <person name="Cros-Aarteil S."/>
            <person name="Calhoun S."/>
            <person name="Haridas S."/>
            <person name="Kuo A."/>
            <person name="Mondo S."/>
            <person name="Pangilinan J."/>
            <person name="Riley R."/>
            <person name="LaButti K."/>
            <person name="Andreopoulos B."/>
            <person name="Lipzen A."/>
            <person name="Chen C."/>
            <person name="Yan M."/>
            <person name="Daum C."/>
            <person name="Ng V."/>
            <person name="Clum A."/>
            <person name="Steindorff A."/>
            <person name="Ohm R.A."/>
            <person name="Martin F."/>
            <person name="Silar P."/>
            <person name="Natvig D.O."/>
            <person name="Lalanne C."/>
            <person name="Gautier V."/>
            <person name="Ament-Velasquez S.L."/>
            <person name="Kruys A."/>
            <person name="Hutchinson M.I."/>
            <person name="Powell A.J."/>
            <person name="Barry K."/>
            <person name="Miller A.N."/>
            <person name="Grigoriev I.V."/>
            <person name="Debuchy R."/>
            <person name="Gladieux P."/>
            <person name="Hiltunen Thoren M."/>
            <person name="Johannesson H."/>
        </authorList>
    </citation>
    <scope>NUCLEOTIDE SEQUENCE</scope>
    <source>
        <strain evidence="2">CBS 626.80</strain>
    </source>
</reference>
<dbReference type="Proteomes" id="UP001303222">
    <property type="component" value="Unassembled WGS sequence"/>
</dbReference>
<name>A0AAN6P3R9_9PEZI</name>
<comment type="caution">
    <text evidence="2">The sequence shown here is derived from an EMBL/GenBank/DDBJ whole genome shotgun (WGS) entry which is preliminary data.</text>
</comment>
<dbReference type="EMBL" id="MU859071">
    <property type="protein sequence ID" value="KAK3955904.1"/>
    <property type="molecule type" value="Genomic_DNA"/>
</dbReference>
<feature type="compositionally biased region" description="Polar residues" evidence="1">
    <location>
        <begin position="13"/>
        <end position="22"/>
    </location>
</feature>
<keyword evidence="3" id="KW-1185">Reference proteome</keyword>
<organism evidence="2 3">
    <name type="scientific">Pseudoneurospora amorphoporcata</name>
    <dbReference type="NCBI Taxonomy" id="241081"/>
    <lineage>
        <taxon>Eukaryota</taxon>
        <taxon>Fungi</taxon>
        <taxon>Dikarya</taxon>
        <taxon>Ascomycota</taxon>
        <taxon>Pezizomycotina</taxon>
        <taxon>Sordariomycetes</taxon>
        <taxon>Sordariomycetidae</taxon>
        <taxon>Sordariales</taxon>
        <taxon>Sordariaceae</taxon>
        <taxon>Pseudoneurospora</taxon>
    </lineage>
</organism>
<evidence type="ECO:0000313" key="2">
    <source>
        <dbReference type="EMBL" id="KAK3955904.1"/>
    </source>
</evidence>
<feature type="region of interest" description="Disordered" evidence="1">
    <location>
        <begin position="1"/>
        <end position="40"/>
    </location>
</feature>
<reference evidence="2" key="2">
    <citation type="submission" date="2023-06" db="EMBL/GenBank/DDBJ databases">
        <authorList>
            <consortium name="Lawrence Berkeley National Laboratory"/>
            <person name="Mondo S.J."/>
            <person name="Hensen N."/>
            <person name="Bonometti L."/>
            <person name="Westerberg I."/>
            <person name="Brannstrom I.O."/>
            <person name="Guillou S."/>
            <person name="Cros-Aarteil S."/>
            <person name="Calhoun S."/>
            <person name="Haridas S."/>
            <person name="Kuo A."/>
            <person name="Pangilinan J."/>
            <person name="Riley R."/>
            <person name="Labutti K."/>
            <person name="Andreopoulos B."/>
            <person name="Lipzen A."/>
            <person name="Chen C."/>
            <person name="Yanf M."/>
            <person name="Daum C."/>
            <person name="Ng V."/>
            <person name="Clum A."/>
            <person name="Steindorff A."/>
            <person name="Ohm R."/>
            <person name="Martin F."/>
            <person name="Silar P."/>
            <person name="Natvig D."/>
            <person name="Lalanne C."/>
            <person name="Gautier V."/>
            <person name="Ament-Velasquez S.L."/>
            <person name="Kruys A."/>
            <person name="Hutchinson M.I."/>
            <person name="Powell A.J."/>
            <person name="Barry K."/>
            <person name="Miller A.N."/>
            <person name="Grigoriev I.V."/>
            <person name="Debuchy R."/>
            <person name="Gladieux P."/>
            <person name="Thoren M.H."/>
            <person name="Johannesson H."/>
        </authorList>
    </citation>
    <scope>NUCLEOTIDE SEQUENCE</scope>
    <source>
        <strain evidence="2">CBS 626.80</strain>
    </source>
</reference>
<feature type="compositionally biased region" description="Gly residues" evidence="1">
    <location>
        <begin position="1"/>
        <end position="10"/>
    </location>
</feature>
<evidence type="ECO:0000313" key="3">
    <source>
        <dbReference type="Proteomes" id="UP001303222"/>
    </source>
</evidence>